<keyword evidence="3" id="KW-1185">Reference proteome</keyword>
<accession>A0A0P7B3R3</accession>
<dbReference type="InterPro" id="IPR029058">
    <property type="entry name" value="AB_hydrolase_fold"/>
</dbReference>
<dbReference type="OrthoDB" id="595091at2"/>
<dbReference type="RefSeq" id="WP_054557438.1">
    <property type="nucleotide sequence ID" value="NZ_LDJX01000001.1"/>
</dbReference>
<proteinExistence type="predicted"/>
<dbReference type="EMBL" id="LDJX01000001">
    <property type="protein sequence ID" value="KPM33210.1"/>
    <property type="molecule type" value="Genomic_DNA"/>
</dbReference>
<evidence type="ECO:0000259" key="1">
    <source>
        <dbReference type="Pfam" id="PF02230"/>
    </source>
</evidence>
<comment type="caution">
    <text evidence="2">The sequence shown here is derived from an EMBL/GenBank/DDBJ whole genome shotgun (WGS) entry which is preliminary data.</text>
</comment>
<feature type="domain" description="Phospholipase/carboxylesterase/thioesterase" evidence="1">
    <location>
        <begin position="26"/>
        <end position="209"/>
    </location>
</feature>
<dbReference type="Pfam" id="PF02230">
    <property type="entry name" value="Abhydrolase_2"/>
    <property type="match status" value="1"/>
</dbReference>
<evidence type="ECO:0000313" key="3">
    <source>
        <dbReference type="Proteomes" id="UP000050280"/>
    </source>
</evidence>
<protein>
    <submittedName>
        <fullName evidence="2">Phospholipase/Carboxylesterase</fullName>
    </submittedName>
</protein>
<dbReference type="PATRIC" id="fig|1300341.3.peg.112"/>
<dbReference type="InterPro" id="IPR003140">
    <property type="entry name" value="PLipase/COase/thioEstase"/>
</dbReference>
<dbReference type="SUPFAM" id="SSF53474">
    <property type="entry name" value="alpha/beta-Hydrolases"/>
    <property type="match status" value="1"/>
</dbReference>
<dbReference type="GO" id="GO:0016787">
    <property type="term" value="F:hydrolase activity"/>
    <property type="evidence" value="ECO:0007669"/>
    <property type="project" value="InterPro"/>
</dbReference>
<dbReference type="AlphaFoldDB" id="A0A0P7B3R3"/>
<gene>
    <name evidence="2" type="ORF">I595_113</name>
</gene>
<name>A0A0P7B3R3_9FLAO</name>
<reference evidence="2 3" key="1">
    <citation type="submission" date="2015-09" db="EMBL/GenBank/DDBJ databases">
        <title>Genome sequence of the marine flavobacterium Croceitalea dokdonensis DOKDO 023 that contains proton- and sodium-pumping rhodopsins.</title>
        <authorList>
            <person name="Kwon S.-K."/>
            <person name="Lee H.K."/>
            <person name="Kwak M.-J."/>
            <person name="Kim J.F."/>
        </authorList>
    </citation>
    <scope>NUCLEOTIDE SEQUENCE [LARGE SCALE GENOMIC DNA]</scope>
    <source>
        <strain evidence="2 3">DOKDO 023</strain>
    </source>
</reference>
<dbReference type="Gene3D" id="3.40.50.1820">
    <property type="entry name" value="alpha/beta hydrolase"/>
    <property type="match status" value="1"/>
</dbReference>
<dbReference type="STRING" id="1300341.I595_113"/>
<sequence>MQSKQKQVSYVNYQPYETLNRLTDSTENIWVIFHGMGYLSRYFLRYFKDFDESKNYFIAPQAPSKYYLKEDFKHVGASWLTKENSAKETVNILHYLDAVWKQEALPQPTKHLILFGFSQGVSIALRWCVAKQIPCETLILYAGGIPEELTKEEVAFLIQSNTKVYFIYGDEDEYITPKRLEHQKTRIKGLFLGHANIRYFKGSHEMKPELIRELV</sequence>
<dbReference type="Proteomes" id="UP000050280">
    <property type="component" value="Unassembled WGS sequence"/>
</dbReference>
<organism evidence="2 3">
    <name type="scientific">Croceitalea dokdonensis DOKDO 023</name>
    <dbReference type="NCBI Taxonomy" id="1300341"/>
    <lineage>
        <taxon>Bacteria</taxon>
        <taxon>Pseudomonadati</taxon>
        <taxon>Bacteroidota</taxon>
        <taxon>Flavobacteriia</taxon>
        <taxon>Flavobacteriales</taxon>
        <taxon>Flavobacteriaceae</taxon>
        <taxon>Croceitalea</taxon>
    </lineage>
</organism>
<evidence type="ECO:0000313" key="2">
    <source>
        <dbReference type="EMBL" id="KPM33210.1"/>
    </source>
</evidence>